<sequence>MWREKTLTWLKAVFLLRCYQPRHGSLALCLAHLSRPSCNTYSSLRPRPGPAQSPAQDPAHSRGGAHVGPPPARPRGGRARLWLRVRSLRLLAVLRFSA</sequence>
<evidence type="ECO:0000313" key="2">
    <source>
        <dbReference type="EMBL" id="CAI9167760.1"/>
    </source>
</evidence>
<dbReference type="EMBL" id="OX459963">
    <property type="protein sequence ID" value="CAI9167760.1"/>
    <property type="molecule type" value="Genomic_DNA"/>
</dbReference>
<reference evidence="2" key="1">
    <citation type="submission" date="2023-04" db="EMBL/GenBank/DDBJ databases">
        <authorList>
            <consortium name="ELIXIR-Norway"/>
        </authorList>
    </citation>
    <scope>NUCLEOTIDE SEQUENCE [LARGE SCALE GENOMIC DNA]</scope>
</reference>
<keyword evidence="3" id="KW-1185">Reference proteome</keyword>
<feature type="region of interest" description="Disordered" evidence="1">
    <location>
        <begin position="41"/>
        <end position="77"/>
    </location>
</feature>
<dbReference type="Proteomes" id="UP001176941">
    <property type="component" value="Chromosome 27"/>
</dbReference>
<accession>A0ABN8Z1M8</accession>
<organism evidence="2 3">
    <name type="scientific">Rangifer tarandus platyrhynchus</name>
    <name type="common">Svalbard reindeer</name>
    <dbReference type="NCBI Taxonomy" id="3082113"/>
    <lineage>
        <taxon>Eukaryota</taxon>
        <taxon>Metazoa</taxon>
        <taxon>Chordata</taxon>
        <taxon>Craniata</taxon>
        <taxon>Vertebrata</taxon>
        <taxon>Euteleostomi</taxon>
        <taxon>Mammalia</taxon>
        <taxon>Eutheria</taxon>
        <taxon>Laurasiatheria</taxon>
        <taxon>Artiodactyla</taxon>
        <taxon>Ruminantia</taxon>
        <taxon>Pecora</taxon>
        <taxon>Cervidae</taxon>
        <taxon>Odocoileinae</taxon>
        <taxon>Rangifer</taxon>
    </lineage>
</organism>
<evidence type="ECO:0008006" key="4">
    <source>
        <dbReference type="Google" id="ProtNLM"/>
    </source>
</evidence>
<name>A0ABN8Z1M8_RANTA</name>
<proteinExistence type="predicted"/>
<protein>
    <recommendedName>
        <fullName evidence="4">Secreted protein</fullName>
    </recommendedName>
</protein>
<evidence type="ECO:0000256" key="1">
    <source>
        <dbReference type="SAM" id="MobiDB-lite"/>
    </source>
</evidence>
<gene>
    <name evidence="2" type="ORF">MRATA1EN1_LOCUS16722</name>
</gene>
<evidence type="ECO:0000313" key="3">
    <source>
        <dbReference type="Proteomes" id="UP001176941"/>
    </source>
</evidence>